<organism evidence="1 2">
    <name type="scientific">Kribbella amoyensis</name>
    <dbReference type="NCBI Taxonomy" id="996641"/>
    <lineage>
        <taxon>Bacteria</taxon>
        <taxon>Bacillati</taxon>
        <taxon>Actinomycetota</taxon>
        <taxon>Actinomycetes</taxon>
        <taxon>Propionibacteriales</taxon>
        <taxon>Kribbellaceae</taxon>
        <taxon>Kribbella</taxon>
    </lineage>
</organism>
<dbReference type="Gene3D" id="1.10.10.10">
    <property type="entry name" value="Winged helix-like DNA-binding domain superfamily/Winged helix DNA-binding domain"/>
    <property type="match status" value="1"/>
</dbReference>
<sequence length="320" mass="34623">MGWWVVSTDTLAGSRFVVSALAETTSSLKTLHRATAAHPADRAWLDAHLPAYRARLADDPVAAALVDVGLGGSWNADFLTPTPMGEAPFADELVAVRTAEPDAARADLRVSLGGAALPSILDRADLPERAADLLAWVWSETVLPTWPRRRRILEADIVARTRQLSQGGWVSVLNDLRPRMRWLGDSALQINANDYPPRSLEGAQLFFVPVTPGAAWVTWSRTDRYAIVYPCSGVLAESVRVVPDALSRLLGAGRATVLVLLGSPKTTTQLVALTGQPLGSIGRHLKILLDAQLIRRRRAGRTVLYYRSTAGDSLVDAQGN</sequence>
<dbReference type="InterPro" id="IPR036390">
    <property type="entry name" value="WH_DNA-bd_sf"/>
</dbReference>
<evidence type="ECO:0008006" key="3">
    <source>
        <dbReference type="Google" id="ProtNLM"/>
    </source>
</evidence>
<name>A0A561BZ85_9ACTN</name>
<dbReference type="InterPro" id="IPR051011">
    <property type="entry name" value="Metal_resp_trans_reg"/>
</dbReference>
<dbReference type="CDD" id="cd00090">
    <property type="entry name" value="HTH_ARSR"/>
    <property type="match status" value="1"/>
</dbReference>
<gene>
    <name evidence="1" type="ORF">FB561_5355</name>
</gene>
<dbReference type="InterPro" id="IPR036388">
    <property type="entry name" value="WH-like_DNA-bd_sf"/>
</dbReference>
<evidence type="ECO:0000313" key="1">
    <source>
        <dbReference type="EMBL" id="TWD84180.1"/>
    </source>
</evidence>
<dbReference type="Proteomes" id="UP000318380">
    <property type="component" value="Unassembled WGS sequence"/>
</dbReference>
<comment type="caution">
    <text evidence="1">The sequence shown here is derived from an EMBL/GenBank/DDBJ whole genome shotgun (WGS) entry which is preliminary data.</text>
</comment>
<dbReference type="InterPro" id="IPR011991">
    <property type="entry name" value="ArsR-like_HTH"/>
</dbReference>
<proteinExistence type="predicted"/>
<dbReference type="EMBL" id="VIVK01000001">
    <property type="protein sequence ID" value="TWD84180.1"/>
    <property type="molecule type" value="Genomic_DNA"/>
</dbReference>
<accession>A0A561BZ85</accession>
<evidence type="ECO:0000313" key="2">
    <source>
        <dbReference type="Proteomes" id="UP000318380"/>
    </source>
</evidence>
<dbReference type="SUPFAM" id="SSF46785">
    <property type="entry name" value="Winged helix' DNA-binding domain"/>
    <property type="match status" value="1"/>
</dbReference>
<reference evidence="1 2" key="1">
    <citation type="submission" date="2019-06" db="EMBL/GenBank/DDBJ databases">
        <title>Sequencing the genomes of 1000 actinobacteria strains.</title>
        <authorList>
            <person name="Klenk H.-P."/>
        </authorList>
    </citation>
    <scope>NUCLEOTIDE SEQUENCE [LARGE SCALE GENOMIC DNA]</scope>
    <source>
        <strain evidence="1 2">DSM 24683</strain>
    </source>
</reference>
<protein>
    <recommendedName>
        <fullName evidence="3">ArsR family transcriptional regulator</fullName>
    </recommendedName>
</protein>
<keyword evidence="2" id="KW-1185">Reference proteome</keyword>
<dbReference type="PANTHER" id="PTHR43132:SF6">
    <property type="entry name" value="HTH-TYPE TRANSCRIPTIONAL REPRESSOR CZRA"/>
    <property type="match status" value="1"/>
</dbReference>
<dbReference type="OrthoDB" id="3460651at2"/>
<dbReference type="PANTHER" id="PTHR43132">
    <property type="entry name" value="ARSENICAL RESISTANCE OPERON REPRESSOR ARSR-RELATED"/>
    <property type="match status" value="1"/>
</dbReference>
<dbReference type="AlphaFoldDB" id="A0A561BZ85"/>
<dbReference type="RefSeq" id="WP_145811252.1">
    <property type="nucleotide sequence ID" value="NZ_VIVK01000001.1"/>
</dbReference>